<protein>
    <submittedName>
        <fullName evidence="2">Uncharacterized protein</fullName>
    </submittedName>
</protein>
<dbReference type="EMBL" id="JACRSX010000032">
    <property type="protein sequence ID" value="MBC8563625.1"/>
    <property type="molecule type" value="Genomic_DNA"/>
</dbReference>
<proteinExistence type="predicted"/>
<name>A0ABR7N4T6_9FIRM</name>
<feature type="transmembrane region" description="Helical" evidence="1">
    <location>
        <begin position="63"/>
        <end position="83"/>
    </location>
</feature>
<evidence type="ECO:0000313" key="2">
    <source>
        <dbReference type="EMBL" id="MBC8563625.1"/>
    </source>
</evidence>
<gene>
    <name evidence="2" type="ORF">H8704_13545</name>
</gene>
<keyword evidence="1" id="KW-1133">Transmembrane helix</keyword>
<feature type="transmembrane region" description="Helical" evidence="1">
    <location>
        <begin position="104"/>
        <end position="131"/>
    </location>
</feature>
<keyword evidence="1" id="KW-0812">Transmembrane</keyword>
<keyword evidence="3" id="KW-1185">Reference proteome</keyword>
<comment type="caution">
    <text evidence="2">The sequence shown here is derived from an EMBL/GenBank/DDBJ whole genome shotgun (WGS) entry which is preliminary data.</text>
</comment>
<sequence>MKKIILILRAGLQETFTDKKIIVLLLIIGFIIDNGVRQMVNHALQVGQPLGVFEGFIMCVNHWYYLVAFLIGFIFILAGVPRINSEQILLIYRTGKRNWLFGEIMQISVCAVIYIFLLLVCSIFCCSKYSYIGNIWSNFTVFYKTDYEMLLSDNNRFVDQQVFKYYSPYQSLAHGIMLLVLCLTLMGTIILFFSILNKKLIGIILNILLILFVLIFNEYHMGVMWISPFCHAVLALHNKYVYKQFSVPLLFSYLYLVAAEGILIFLSLKQLKNKMFY</sequence>
<reference evidence="2 3" key="1">
    <citation type="submission" date="2020-08" db="EMBL/GenBank/DDBJ databases">
        <title>Genome public.</title>
        <authorList>
            <person name="Liu C."/>
            <person name="Sun Q."/>
        </authorList>
    </citation>
    <scope>NUCLEOTIDE SEQUENCE [LARGE SCALE GENOMIC DNA]</scope>
    <source>
        <strain evidence="2 3">NSJ-37</strain>
    </source>
</reference>
<dbReference type="Proteomes" id="UP000606193">
    <property type="component" value="Unassembled WGS sequence"/>
</dbReference>
<feature type="transmembrane region" description="Helical" evidence="1">
    <location>
        <begin position="200"/>
        <end position="219"/>
    </location>
</feature>
<accession>A0ABR7N4T6</accession>
<feature type="transmembrane region" description="Helical" evidence="1">
    <location>
        <begin position="172"/>
        <end position="193"/>
    </location>
</feature>
<evidence type="ECO:0000256" key="1">
    <source>
        <dbReference type="SAM" id="Phobius"/>
    </source>
</evidence>
<keyword evidence="1" id="KW-0472">Membrane</keyword>
<evidence type="ECO:0000313" key="3">
    <source>
        <dbReference type="Proteomes" id="UP000606193"/>
    </source>
</evidence>
<dbReference type="RefSeq" id="WP_249298618.1">
    <property type="nucleotide sequence ID" value="NZ_JACRSX010000032.1"/>
</dbReference>
<organism evidence="2 3">
    <name type="scientific">Jutongia huaianensis</name>
    <dbReference type="NCBI Taxonomy" id="2763668"/>
    <lineage>
        <taxon>Bacteria</taxon>
        <taxon>Bacillati</taxon>
        <taxon>Bacillota</taxon>
        <taxon>Clostridia</taxon>
        <taxon>Lachnospirales</taxon>
        <taxon>Lachnospiraceae</taxon>
        <taxon>Jutongia</taxon>
    </lineage>
</organism>
<feature type="transmembrane region" description="Helical" evidence="1">
    <location>
        <begin position="250"/>
        <end position="268"/>
    </location>
</feature>
<feature type="transmembrane region" description="Helical" evidence="1">
    <location>
        <begin position="21"/>
        <end position="40"/>
    </location>
</feature>